<evidence type="ECO:0000313" key="2">
    <source>
        <dbReference type="EMBL" id="QBZ65527.1"/>
    </source>
</evidence>
<dbReference type="Proteomes" id="UP000294847">
    <property type="component" value="Chromosome 7"/>
</dbReference>
<evidence type="ECO:0000256" key="1">
    <source>
        <dbReference type="SAM" id="MobiDB-lite"/>
    </source>
</evidence>
<dbReference type="EMBL" id="CP034210">
    <property type="protein sequence ID" value="QBZ65527.1"/>
    <property type="molecule type" value="Genomic_DNA"/>
</dbReference>
<reference evidence="2 3" key="1">
    <citation type="journal article" date="2019" name="Mol. Biol. Evol.">
        <title>Blast fungal genomes show frequent chromosomal changes, gene gains and losses, and effector gene turnover.</title>
        <authorList>
            <person name="Gomez Luciano L.B."/>
            <person name="Jason Tsai I."/>
            <person name="Chuma I."/>
            <person name="Tosa Y."/>
            <person name="Chen Y.H."/>
            <person name="Li J.Y."/>
            <person name="Li M.Y."/>
            <person name="Jade Lu M.Y."/>
            <person name="Nakayashiki H."/>
            <person name="Li W.H."/>
        </authorList>
    </citation>
    <scope>NUCLEOTIDE SEQUENCE [LARGE SCALE GENOMIC DNA]</scope>
    <source>
        <strain evidence="2">MZ5-1-6</strain>
    </source>
</reference>
<feature type="compositionally biased region" description="Low complexity" evidence="1">
    <location>
        <begin position="260"/>
        <end position="278"/>
    </location>
</feature>
<gene>
    <name evidence="2" type="ORF">PoMZ_12489</name>
</gene>
<protein>
    <submittedName>
        <fullName evidence="2">Uncharacterized protein</fullName>
    </submittedName>
</protein>
<sequence length="334" mass="35652">MFYAPATFEIFPNLFFRLEHSFCSAFAMMRHQWTFLLSGILISVCAARFLPPLSLERRSGRLLPRANIFVDMNEVKVGSTADTVSTMGLATCIGAVAYGTAGESSTNKVMVHATTAMVDAKFGEWSRAVNEAGMTDLRIFLSLPSPTLYDSIPDDKIIQDLQFMGKTANPGSIAEHRRAMNILLVKANRAAVVVADILVPGPSRSVTRSNSRLGSPNPYGTMEATATHVLVEGTAVDTIAPTPRQQQDASSVAPAPTSNPAPAGAEAPAPKATAGPETVPKKKQGSTPGQKPIVEPKKSVPNPKLVPGPGTKKTAISTKFPPKKGGMLRMFLRH</sequence>
<evidence type="ECO:0000313" key="3">
    <source>
        <dbReference type="Proteomes" id="UP000294847"/>
    </source>
</evidence>
<organism evidence="2 3">
    <name type="scientific">Pyricularia oryzae</name>
    <name type="common">Rice blast fungus</name>
    <name type="synonym">Magnaporthe oryzae</name>
    <dbReference type="NCBI Taxonomy" id="318829"/>
    <lineage>
        <taxon>Eukaryota</taxon>
        <taxon>Fungi</taxon>
        <taxon>Dikarya</taxon>
        <taxon>Ascomycota</taxon>
        <taxon>Pezizomycotina</taxon>
        <taxon>Sordariomycetes</taxon>
        <taxon>Sordariomycetidae</taxon>
        <taxon>Magnaporthales</taxon>
        <taxon>Pyriculariaceae</taxon>
        <taxon>Pyricularia</taxon>
    </lineage>
</organism>
<feature type="region of interest" description="Disordered" evidence="1">
    <location>
        <begin position="242"/>
        <end position="334"/>
    </location>
</feature>
<accession>A0A4P7NST0</accession>
<dbReference type="AlphaFoldDB" id="A0A4P7NST0"/>
<name>A0A4P7NST0_PYROR</name>
<proteinExistence type="predicted"/>